<keyword evidence="2" id="KW-1015">Disulfide bond</keyword>
<comment type="subcellular location">
    <subcellularLocation>
        <location evidence="3">Mitochondrion</location>
    </subcellularLocation>
</comment>
<dbReference type="STRING" id="75743.A0A401PGP8"/>
<dbReference type="PROSITE" id="PS51808">
    <property type="entry name" value="CHCH"/>
    <property type="match status" value="1"/>
</dbReference>
<evidence type="ECO:0000313" key="5">
    <source>
        <dbReference type="Proteomes" id="UP000288216"/>
    </source>
</evidence>
<dbReference type="OrthoDB" id="6224010at2759"/>
<dbReference type="Pfam" id="PF08583">
    <property type="entry name" value="Cmc1"/>
    <property type="match status" value="1"/>
</dbReference>
<evidence type="ECO:0000256" key="1">
    <source>
        <dbReference type="ARBA" id="ARBA00007347"/>
    </source>
</evidence>
<dbReference type="AlphaFoldDB" id="A0A401PGP8"/>
<protein>
    <recommendedName>
        <fullName evidence="3">COX assembly mitochondrial protein</fullName>
    </recommendedName>
</protein>
<dbReference type="PANTHER" id="PTHR22977">
    <property type="entry name" value="COX ASSEMBLY MITOCHONDRIAL PROTEIN"/>
    <property type="match status" value="1"/>
</dbReference>
<name>A0A401PGP8_SCYTO</name>
<gene>
    <name evidence="4" type="ORF">scyTo_0001924</name>
</gene>
<evidence type="ECO:0000256" key="2">
    <source>
        <dbReference type="ARBA" id="ARBA00023157"/>
    </source>
</evidence>
<accession>A0A401PGP8</accession>
<proteinExistence type="inferred from homology"/>
<comment type="similarity">
    <text evidence="1 3">Belongs to the CMC family.</text>
</comment>
<sequence>MEPASQEVNLLRHVEKDVLIPKMVREKAKELCSNTVEAFTKCCQEEGLLMVVKCRKENAALKECLTYYYKDSALYEECKQEYLKEREEFRQTGIPSKKRQQKVPSSM</sequence>
<evidence type="ECO:0000313" key="4">
    <source>
        <dbReference type="EMBL" id="GCB72305.1"/>
    </source>
</evidence>
<dbReference type="OMA" id="CCQETGF"/>
<evidence type="ECO:0000256" key="3">
    <source>
        <dbReference type="RuleBase" id="RU364104"/>
    </source>
</evidence>
<dbReference type="Proteomes" id="UP000288216">
    <property type="component" value="Unassembled WGS sequence"/>
</dbReference>
<dbReference type="InterPro" id="IPR013892">
    <property type="entry name" value="Cyt_c_biogenesis_Cmc1-like"/>
</dbReference>
<comment type="caution">
    <text evidence="4">The sequence shown here is derived from an EMBL/GenBank/DDBJ whole genome shotgun (WGS) entry which is preliminary data.</text>
</comment>
<reference evidence="4 5" key="1">
    <citation type="journal article" date="2018" name="Nat. Ecol. Evol.">
        <title>Shark genomes provide insights into elasmobranch evolution and the origin of vertebrates.</title>
        <authorList>
            <person name="Hara Y"/>
            <person name="Yamaguchi K"/>
            <person name="Onimaru K"/>
            <person name="Kadota M"/>
            <person name="Koyanagi M"/>
            <person name="Keeley SD"/>
            <person name="Tatsumi K"/>
            <person name="Tanaka K"/>
            <person name="Motone F"/>
            <person name="Kageyama Y"/>
            <person name="Nozu R"/>
            <person name="Adachi N"/>
            <person name="Nishimura O"/>
            <person name="Nakagawa R"/>
            <person name="Tanegashima C"/>
            <person name="Kiyatake I"/>
            <person name="Matsumoto R"/>
            <person name="Murakumo K"/>
            <person name="Nishida K"/>
            <person name="Terakita A"/>
            <person name="Kuratani S"/>
            <person name="Sato K"/>
            <person name="Hyodo S Kuraku.S."/>
        </authorList>
    </citation>
    <scope>NUCLEOTIDE SEQUENCE [LARGE SCALE GENOMIC DNA]</scope>
</reference>
<dbReference type="GO" id="GO:0005739">
    <property type="term" value="C:mitochondrion"/>
    <property type="evidence" value="ECO:0007669"/>
    <property type="project" value="UniProtKB-SubCell"/>
</dbReference>
<keyword evidence="5" id="KW-1185">Reference proteome</keyword>
<keyword evidence="3" id="KW-0496">Mitochondrion</keyword>
<dbReference type="PANTHER" id="PTHR22977:SF5">
    <property type="entry name" value="COX ASSEMBLY MITOCHONDRIAL PROTEIN HOMOLOG"/>
    <property type="match status" value="1"/>
</dbReference>
<dbReference type="EMBL" id="BFAA01000450">
    <property type="protein sequence ID" value="GCB72305.1"/>
    <property type="molecule type" value="Genomic_DNA"/>
</dbReference>
<organism evidence="4 5">
    <name type="scientific">Scyliorhinus torazame</name>
    <name type="common">Cloudy catshark</name>
    <name type="synonym">Catulus torazame</name>
    <dbReference type="NCBI Taxonomy" id="75743"/>
    <lineage>
        <taxon>Eukaryota</taxon>
        <taxon>Metazoa</taxon>
        <taxon>Chordata</taxon>
        <taxon>Craniata</taxon>
        <taxon>Vertebrata</taxon>
        <taxon>Chondrichthyes</taxon>
        <taxon>Elasmobranchii</taxon>
        <taxon>Galeomorphii</taxon>
        <taxon>Galeoidea</taxon>
        <taxon>Carcharhiniformes</taxon>
        <taxon>Scyliorhinidae</taxon>
        <taxon>Scyliorhinus</taxon>
    </lineage>
</organism>